<dbReference type="RefSeq" id="WP_131152213.1">
    <property type="nucleotide sequence ID" value="NZ_SJTG01000004.1"/>
</dbReference>
<organism evidence="1 2">
    <name type="scientific">Dyella soli</name>
    <dbReference type="NCBI Taxonomy" id="522319"/>
    <lineage>
        <taxon>Bacteria</taxon>
        <taxon>Pseudomonadati</taxon>
        <taxon>Pseudomonadota</taxon>
        <taxon>Gammaproteobacteria</taxon>
        <taxon>Lysobacterales</taxon>
        <taxon>Rhodanobacteraceae</taxon>
        <taxon>Dyella</taxon>
    </lineage>
</organism>
<proteinExistence type="predicted"/>
<dbReference type="EMBL" id="SJTG01000004">
    <property type="protein sequence ID" value="TCI07846.1"/>
    <property type="molecule type" value="Genomic_DNA"/>
</dbReference>
<evidence type="ECO:0000313" key="1">
    <source>
        <dbReference type="EMBL" id="TCI07846.1"/>
    </source>
</evidence>
<gene>
    <name evidence="1" type="ORF">EZM97_24520</name>
</gene>
<sequence>MPSTRDQLQAHLDALHAQVPQLLNGSDDRDEFWPAFASLADPILEAAGPDDYDWVSSQITGILQLNDVSPPEA</sequence>
<comment type="caution">
    <text evidence="1">The sequence shown here is derived from an EMBL/GenBank/DDBJ whole genome shotgun (WGS) entry which is preliminary data.</text>
</comment>
<evidence type="ECO:0000313" key="2">
    <source>
        <dbReference type="Proteomes" id="UP000291822"/>
    </source>
</evidence>
<keyword evidence="2" id="KW-1185">Reference proteome</keyword>
<protein>
    <submittedName>
        <fullName evidence="1">Uncharacterized protein</fullName>
    </submittedName>
</protein>
<accession>A0A4R0YNG1</accession>
<reference evidence="1 2" key="1">
    <citation type="submission" date="2019-02" db="EMBL/GenBank/DDBJ databases">
        <title>Dyella amyloliquefaciens sp. nov., isolated from forest soil.</title>
        <authorList>
            <person name="Gao Z.-H."/>
            <person name="Qiu L.-H."/>
        </authorList>
    </citation>
    <scope>NUCLEOTIDE SEQUENCE [LARGE SCALE GENOMIC DNA]</scope>
    <source>
        <strain evidence="1 2">KACC 12747</strain>
    </source>
</reference>
<dbReference type="AlphaFoldDB" id="A0A4R0YNG1"/>
<name>A0A4R0YNG1_9GAMM</name>
<dbReference type="Proteomes" id="UP000291822">
    <property type="component" value="Unassembled WGS sequence"/>
</dbReference>